<dbReference type="SMART" id="SM00797">
    <property type="entry name" value="AHS2"/>
    <property type="match status" value="1"/>
</dbReference>
<keyword evidence="3" id="KW-0067">ATP-binding</keyword>
<gene>
    <name evidence="5" type="ORF">GCM10009069_24750</name>
</gene>
<dbReference type="GO" id="GO:0016787">
    <property type="term" value="F:hydrolase activity"/>
    <property type="evidence" value="ECO:0007669"/>
    <property type="project" value="UniProtKB-KW"/>
</dbReference>
<dbReference type="InterPro" id="IPR052708">
    <property type="entry name" value="PxpC"/>
</dbReference>
<dbReference type="Gene3D" id="2.40.100.10">
    <property type="entry name" value="Cyclophilin-like"/>
    <property type="match status" value="1"/>
</dbReference>
<feature type="domain" description="Carboxyltransferase" evidence="4">
    <location>
        <begin position="29"/>
        <end position="307"/>
    </location>
</feature>
<dbReference type="InterPro" id="IPR029000">
    <property type="entry name" value="Cyclophilin-like_dom_sf"/>
</dbReference>
<dbReference type="AlphaFoldDB" id="A0A8J3CSM8"/>
<dbReference type="PANTHER" id="PTHR43309">
    <property type="entry name" value="5-OXOPROLINASE SUBUNIT C"/>
    <property type="match status" value="1"/>
</dbReference>
<reference evidence="5" key="2">
    <citation type="submission" date="2020-09" db="EMBL/GenBank/DDBJ databases">
        <authorList>
            <person name="Sun Q."/>
            <person name="Kim S."/>
        </authorList>
    </citation>
    <scope>NUCLEOTIDE SEQUENCE</scope>
    <source>
        <strain evidence="5">KCTC 32513</strain>
    </source>
</reference>
<dbReference type="InterPro" id="IPR003778">
    <property type="entry name" value="CT_A_B"/>
</dbReference>
<proteinExistence type="predicted"/>
<evidence type="ECO:0000256" key="1">
    <source>
        <dbReference type="ARBA" id="ARBA00022741"/>
    </source>
</evidence>
<name>A0A8J3CSM8_9PROT</name>
<protein>
    <recommendedName>
        <fullName evidence="4">Carboxyltransferase domain-containing protein</fullName>
    </recommendedName>
</protein>
<dbReference type="Pfam" id="PF02626">
    <property type="entry name" value="CT_A_B"/>
    <property type="match status" value="1"/>
</dbReference>
<dbReference type="GO" id="GO:0005524">
    <property type="term" value="F:ATP binding"/>
    <property type="evidence" value="ECO:0007669"/>
    <property type="project" value="UniProtKB-KW"/>
</dbReference>
<keyword evidence="1" id="KW-0547">Nucleotide-binding</keyword>
<keyword evidence="2" id="KW-0378">Hydrolase</keyword>
<dbReference type="EMBL" id="BMZH01000011">
    <property type="protein sequence ID" value="GHB00885.1"/>
    <property type="molecule type" value="Genomic_DNA"/>
</dbReference>
<evidence type="ECO:0000313" key="6">
    <source>
        <dbReference type="Proteomes" id="UP000634004"/>
    </source>
</evidence>
<sequence>MTHNMSVITVLNGGTQTTVQDAGRPGHRHLGIPRSGAADRLSFAIANHLVGNVWDAPALECALGGLHLRFEKDTTIALSGAQMWAQINGMNIDLNRAVGVEAGDILTLSYARAGCRSYIAVAGGIAATEFLGSVSTYLPAALGGIEGRALKAGDELDLAGDPSGPINAIPKGYIPFLSGHAVLRAGAGPEFDLLSACSRRYLFTTPFIATSATDRMGSRLRGDRIVTEADFAMTSSPLLPGTLQCPPDGQPILALADAHCTGGYARGLHVIQADQWLLGQIAPGMQISFRRCFAAEAPDILRTRNAMWGALIPDFSF</sequence>
<keyword evidence="6" id="KW-1185">Reference proteome</keyword>
<dbReference type="NCBIfam" id="TIGR00724">
    <property type="entry name" value="urea_amlyse_rel"/>
    <property type="match status" value="1"/>
</dbReference>
<evidence type="ECO:0000259" key="4">
    <source>
        <dbReference type="SMART" id="SM00797"/>
    </source>
</evidence>
<organism evidence="5 6">
    <name type="scientific">Algimonas arctica</name>
    <dbReference type="NCBI Taxonomy" id="1479486"/>
    <lineage>
        <taxon>Bacteria</taxon>
        <taxon>Pseudomonadati</taxon>
        <taxon>Pseudomonadota</taxon>
        <taxon>Alphaproteobacteria</taxon>
        <taxon>Maricaulales</taxon>
        <taxon>Robiginitomaculaceae</taxon>
        <taxon>Algimonas</taxon>
    </lineage>
</organism>
<accession>A0A8J3CSM8</accession>
<evidence type="ECO:0000256" key="2">
    <source>
        <dbReference type="ARBA" id="ARBA00022801"/>
    </source>
</evidence>
<dbReference type="Proteomes" id="UP000634004">
    <property type="component" value="Unassembled WGS sequence"/>
</dbReference>
<comment type="caution">
    <text evidence="5">The sequence shown here is derived from an EMBL/GenBank/DDBJ whole genome shotgun (WGS) entry which is preliminary data.</text>
</comment>
<dbReference type="PANTHER" id="PTHR43309:SF3">
    <property type="entry name" value="5-OXOPROLINASE SUBUNIT C"/>
    <property type="match status" value="1"/>
</dbReference>
<evidence type="ECO:0000313" key="5">
    <source>
        <dbReference type="EMBL" id="GHB00885.1"/>
    </source>
</evidence>
<reference evidence="5" key="1">
    <citation type="journal article" date="2014" name="Int. J. Syst. Evol. Microbiol.">
        <title>Complete genome sequence of Corynebacterium casei LMG S-19264T (=DSM 44701T), isolated from a smear-ripened cheese.</title>
        <authorList>
            <consortium name="US DOE Joint Genome Institute (JGI-PGF)"/>
            <person name="Walter F."/>
            <person name="Albersmeier A."/>
            <person name="Kalinowski J."/>
            <person name="Ruckert C."/>
        </authorList>
    </citation>
    <scope>NUCLEOTIDE SEQUENCE</scope>
    <source>
        <strain evidence="5">KCTC 32513</strain>
    </source>
</reference>
<evidence type="ECO:0000256" key="3">
    <source>
        <dbReference type="ARBA" id="ARBA00022840"/>
    </source>
</evidence>